<dbReference type="PROSITE" id="PS51419">
    <property type="entry name" value="RAB"/>
    <property type="match status" value="1"/>
</dbReference>
<dbReference type="GO" id="GO:0003924">
    <property type="term" value="F:GTPase activity"/>
    <property type="evidence" value="ECO:0007669"/>
    <property type="project" value="InterPro"/>
</dbReference>
<evidence type="ECO:0000256" key="1">
    <source>
        <dbReference type="ARBA" id="ARBA00022741"/>
    </source>
</evidence>
<dbReference type="Pfam" id="PF00071">
    <property type="entry name" value="Ras"/>
    <property type="match status" value="1"/>
</dbReference>
<accession>A0A814DGX0</accession>
<evidence type="ECO:0000313" key="4">
    <source>
        <dbReference type="EMBL" id="CAF3730408.1"/>
    </source>
</evidence>
<dbReference type="Proteomes" id="UP000681722">
    <property type="component" value="Unassembled WGS sequence"/>
</dbReference>
<evidence type="ECO:0000313" key="3">
    <source>
        <dbReference type="EMBL" id="CAF0955273.1"/>
    </source>
</evidence>
<dbReference type="EMBL" id="CAJOBC010002382">
    <property type="protein sequence ID" value="CAF3730408.1"/>
    <property type="molecule type" value="Genomic_DNA"/>
</dbReference>
<dbReference type="PANTHER" id="PTHR47977">
    <property type="entry name" value="RAS-RELATED PROTEIN RAB"/>
    <property type="match status" value="1"/>
</dbReference>
<dbReference type="InterPro" id="IPR050227">
    <property type="entry name" value="Rab"/>
</dbReference>
<dbReference type="PROSITE" id="PS51421">
    <property type="entry name" value="RAS"/>
    <property type="match status" value="1"/>
</dbReference>
<sequence length="143" mass="16345">MSNVQPSFDVQYKVLLLGDTLVGKTSLNRFIANRDFRTDISSTVGIDFINKIIPVEKSKINLQIWDTAGQERFRSVSRGYLGASKALILIYDVTNRSTFEIIDYWNQCIEKAGLDLEHRYLVANKIDLSAERVVDEETGHRVF</sequence>
<evidence type="ECO:0000313" key="5">
    <source>
        <dbReference type="Proteomes" id="UP000663829"/>
    </source>
</evidence>
<reference evidence="3" key="1">
    <citation type="submission" date="2021-02" db="EMBL/GenBank/DDBJ databases">
        <authorList>
            <person name="Nowell W R."/>
        </authorList>
    </citation>
    <scope>NUCLEOTIDE SEQUENCE</scope>
</reference>
<name>A0A814DGX0_9BILA</name>
<dbReference type="SMART" id="SM00173">
    <property type="entry name" value="RAS"/>
    <property type="match status" value="1"/>
</dbReference>
<protein>
    <submittedName>
        <fullName evidence="3">Uncharacterized protein</fullName>
    </submittedName>
</protein>
<dbReference type="SUPFAM" id="SSF52540">
    <property type="entry name" value="P-loop containing nucleoside triphosphate hydrolases"/>
    <property type="match status" value="1"/>
</dbReference>
<dbReference type="NCBIfam" id="TIGR00231">
    <property type="entry name" value="small_GTP"/>
    <property type="match status" value="1"/>
</dbReference>
<comment type="caution">
    <text evidence="3">The sequence shown here is derived from an EMBL/GenBank/DDBJ whole genome shotgun (WGS) entry which is preliminary data.</text>
</comment>
<dbReference type="CDD" id="cd00154">
    <property type="entry name" value="Rab"/>
    <property type="match status" value="1"/>
</dbReference>
<dbReference type="InterPro" id="IPR005225">
    <property type="entry name" value="Small_GTP-bd"/>
</dbReference>
<dbReference type="SMART" id="SM00175">
    <property type="entry name" value="RAB"/>
    <property type="match status" value="1"/>
</dbReference>
<dbReference type="GO" id="GO:0005525">
    <property type="term" value="F:GTP binding"/>
    <property type="evidence" value="ECO:0007669"/>
    <property type="project" value="UniProtKB-KW"/>
</dbReference>
<keyword evidence="2" id="KW-0342">GTP-binding</keyword>
<proteinExistence type="predicted"/>
<dbReference type="FunFam" id="3.40.50.300:FF:001447">
    <property type="entry name" value="Ras-related protein Rab-1B"/>
    <property type="match status" value="1"/>
</dbReference>
<dbReference type="OrthoDB" id="9980495at2759"/>
<organism evidence="3 5">
    <name type="scientific">Didymodactylos carnosus</name>
    <dbReference type="NCBI Taxonomy" id="1234261"/>
    <lineage>
        <taxon>Eukaryota</taxon>
        <taxon>Metazoa</taxon>
        <taxon>Spiralia</taxon>
        <taxon>Gnathifera</taxon>
        <taxon>Rotifera</taxon>
        <taxon>Eurotatoria</taxon>
        <taxon>Bdelloidea</taxon>
        <taxon>Philodinida</taxon>
        <taxon>Philodinidae</taxon>
        <taxon>Didymodactylos</taxon>
    </lineage>
</organism>
<keyword evidence="5" id="KW-1185">Reference proteome</keyword>
<dbReference type="EMBL" id="CAJNOQ010002382">
    <property type="protein sequence ID" value="CAF0955273.1"/>
    <property type="molecule type" value="Genomic_DNA"/>
</dbReference>
<keyword evidence="1" id="KW-0547">Nucleotide-binding</keyword>
<evidence type="ECO:0000256" key="2">
    <source>
        <dbReference type="ARBA" id="ARBA00023134"/>
    </source>
</evidence>
<dbReference type="InterPro" id="IPR001806">
    <property type="entry name" value="Small_GTPase"/>
</dbReference>
<dbReference type="AlphaFoldDB" id="A0A814DGX0"/>
<gene>
    <name evidence="3" type="ORF">GPM918_LOCUS11463</name>
    <name evidence="4" type="ORF">SRO942_LOCUS11464</name>
</gene>
<dbReference type="InterPro" id="IPR027417">
    <property type="entry name" value="P-loop_NTPase"/>
</dbReference>
<dbReference type="PRINTS" id="PR00449">
    <property type="entry name" value="RASTRNSFRMNG"/>
</dbReference>
<dbReference type="Proteomes" id="UP000663829">
    <property type="component" value="Unassembled WGS sequence"/>
</dbReference>
<dbReference type="Gene3D" id="3.40.50.300">
    <property type="entry name" value="P-loop containing nucleotide triphosphate hydrolases"/>
    <property type="match status" value="1"/>
</dbReference>